<accession>A0AAU7CE14</accession>
<dbReference type="Gene3D" id="2.30.110.20">
    <property type="entry name" value="Hcp1-like"/>
    <property type="match status" value="1"/>
</dbReference>
<protein>
    <submittedName>
        <fullName evidence="2">Type VI secretion system tube protein Hcp</fullName>
    </submittedName>
</protein>
<feature type="region of interest" description="Disordered" evidence="1">
    <location>
        <begin position="143"/>
        <end position="165"/>
    </location>
</feature>
<evidence type="ECO:0000256" key="1">
    <source>
        <dbReference type="SAM" id="MobiDB-lite"/>
    </source>
</evidence>
<evidence type="ECO:0000313" key="2">
    <source>
        <dbReference type="EMBL" id="XBH02926.1"/>
    </source>
</evidence>
<dbReference type="Pfam" id="PF05638">
    <property type="entry name" value="T6SS_HCP"/>
    <property type="match status" value="1"/>
</dbReference>
<dbReference type="SUPFAM" id="SSF141452">
    <property type="entry name" value="Hcp1-like"/>
    <property type="match status" value="1"/>
</dbReference>
<dbReference type="InterPro" id="IPR036624">
    <property type="entry name" value="Hcp1-lik_sf"/>
</dbReference>
<dbReference type="PANTHER" id="PTHR36152">
    <property type="entry name" value="CYTOPLASMIC PROTEIN-RELATED"/>
    <property type="match status" value="1"/>
</dbReference>
<dbReference type="PANTHER" id="PTHR36152:SF1">
    <property type="entry name" value="UBIQUITIN-LIKE DOMAIN-CONTAINING PROTEIN"/>
    <property type="match status" value="1"/>
</dbReference>
<dbReference type="InterPro" id="IPR008514">
    <property type="entry name" value="T6SS_Hcp"/>
</dbReference>
<dbReference type="RefSeq" id="WP_074313760.1">
    <property type="nucleotide sequence ID" value="NZ_CP155447.1"/>
</dbReference>
<dbReference type="AlphaFoldDB" id="A0AAU7CE14"/>
<organism evidence="2">
    <name type="scientific">Singulisphaera sp. Ch08</name>
    <dbReference type="NCBI Taxonomy" id="3120278"/>
    <lineage>
        <taxon>Bacteria</taxon>
        <taxon>Pseudomonadati</taxon>
        <taxon>Planctomycetota</taxon>
        <taxon>Planctomycetia</taxon>
        <taxon>Isosphaerales</taxon>
        <taxon>Isosphaeraceae</taxon>
        <taxon>Singulisphaera</taxon>
    </lineage>
</organism>
<reference evidence="2" key="1">
    <citation type="submission" date="2024-05" db="EMBL/GenBank/DDBJ databases">
        <title>Planctomycetes of the genus Singulisphaera possess chitinolytic capabilities.</title>
        <authorList>
            <person name="Ivanova A."/>
        </authorList>
    </citation>
    <scope>NUCLEOTIDE SEQUENCE</scope>
    <source>
        <strain evidence="2">Ch08T</strain>
    </source>
</reference>
<proteinExistence type="predicted"/>
<dbReference type="EMBL" id="CP155447">
    <property type="protein sequence ID" value="XBH02926.1"/>
    <property type="molecule type" value="Genomic_DNA"/>
</dbReference>
<dbReference type="InterPro" id="IPR053165">
    <property type="entry name" value="HSI-I_assembly_Hcp1"/>
</dbReference>
<gene>
    <name evidence="2" type="ORF">V5E97_32145</name>
</gene>
<sequence length="165" mass="17601">MAFDCYLQFKGSNAPTGESTDSTYSKWIALNSFSFGASNPSDIGSATPGSGAGKVQLSSFQVEKKADNSSPDLFLACCQGSHFDTATVVMRKAGGGQNVYLQYDFKEVYIDTVQAQGATATDDRPSEIVTFSFSQVKITYTPQETGGSKGTPNVKGWDVTTNKNV</sequence>
<name>A0AAU7CE14_9BACT</name>